<proteinExistence type="predicted"/>
<reference evidence="3" key="1">
    <citation type="submission" date="2018-12" db="EMBL/GenBank/DDBJ databases">
        <title>Complete genome sequence of Roseovarius sp. MME-070.</title>
        <authorList>
            <person name="Nam Y.-D."/>
            <person name="Kang J."/>
            <person name="Chung W.-H."/>
            <person name="Park Y.S."/>
        </authorList>
    </citation>
    <scope>NUCLEOTIDE SEQUENCE [LARGE SCALE GENOMIC DNA]</scope>
    <source>
        <strain evidence="3">MME-070</strain>
    </source>
</reference>
<gene>
    <name evidence="2" type="ORF">EI983_00510</name>
</gene>
<dbReference type="AlphaFoldDB" id="A0A6I6IIU0"/>
<dbReference type="KEGG" id="rom:EI983_00510"/>
<protein>
    <submittedName>
        <fullName evidence="2">Uncharacterized protein</fullName>
    </submittedName>
</protein>
<keyword evidence="1" id="KW-0812">Transmembrane</keyword>
<keyword evidence="1" id="KW-1133">Transmembrane helix</keyword>
<evidence type="ECO:0000256" key="1">
    <source>
        <dbReference type="SAM" id="Phobius"/>
    </source>
</evidence>
<evidence type="ECO:0000313" key="3">
    <source>
        <dbReference type="Proteomes" id="UP000428330"/>
    </source>
</evidence>
<dbReference type="EMBL" id="CP034348">
    <property type="protein sequence ID" value="QGX96840.1"/>
    <property type="molecule type" value="Genomic_DNA"/>
</dbReference>
<feature type="transmembrane region" description="Helical" evidence="1">
    <location>
        <begin position="6"/>
        <end position="27"/>
    </location>
</feature>
<dbReference type="Proteomes" id="UP000428330">
    <property type="component" value="Chromosome"/>
</dbReference>
<keyword evidence="1" id="KW-0472">Membrane</keyword>
<organism evidence="2 3">
    <name type="scientific">Roseovarius faecimaris</name>
    <dbReference type="NCBI Taxonomy" id="2494550"/>
    <lineage>
        <taxon>Bacteria</taxon>
        <taxon>Pseudomonadati</taxon>
        <taxon>Pseudomonadota</taxon>
        <taxon>Alphaproteobacteria</taxon>
        <taxon>Rhodobacterales</taxon>
        <taxon>Roseobacteraceae</taxon>
        <taxon>Roseovarius</taxon>
    </lineage>
</organism>
<name>A0A6I6IIU0_9RHOB</name>
<dbReference type="OrthoDB" id="7847741at2"/>
<sequence length="133" mass="14545">MKANDAPPYVIGVVVLLTIAAGIWAVGGPATGKQEKRDKARMSDLSKLNGHVRCLARVNDKVLPDALPSEERTPAECAPAPRRIDPFSNEAYVYERLSDKGFRLCAGFENPELIAYGQAFDPDTACMTYKFTP</sequence>
<dbReference type="RefSeq" id="WP_157705280.1">
    <property type="nucleotide sequence ID" value="NZ_CP034348.1"/>
</dbReference>
<evidence type="ECO:0000313" key="2">
    <source>
        <dbReference type="EMBL" id="QGX96840.1"/>
    </source>
</evidence>
<accession>A0A6I6IIU0</accession>
<keyword evidence="3" id="KW-1185">Reference proteome</keyword>